<keyword evidence="7" id="KW-0539">Nucleus</keyword>
<dbReference type="Proteomes" id="UP001149165">
    <property type="component" value="Unassembled WGS sequence"/>
</dbReference>
<name>A0A9W9FHU1_9EURO</name>
<evidence type="ECO:0000256" key="7">
    <source>
        <dbReference type="ARBA" id="ARBA00023242"/>
    </source>
</evidence>
<keyword evidence="5" id="KW-0805">Transcription regulation</keyword>
<dbReference type="SMART" id="SM00355">
    <property type="entry name" value="ZnF_C2H2"/>
    <property type="match status" value="2"/>
</dbReference>
<proteinExistence type="predicted"/>
<keyword evidence="6" id="KW-0804">Transcription</keyword>
<dbReference type="Gene3D" id="3.30.160.60">
    <property type="entry name" value="Classic Zinc Finger"/>
    <property type="match status" value="1"/>
</dbReference>
<evidence type="ECO:0000256" key="5">
    <source>
        <dbReference type="ARBA" id="ARBA00023015"/>
    </source>
</evidence>
<dbReference type="GO" id="GO:0006357">
    <property type="term" value="P:regulation of transcription by RNA polymerase II"/>
    <property type="evidence" value="ECO:0007669"/>
    <property type="project" value="TreeGrafter"/>
</dbReference>
<dbReference type="Pfam" id="PF00096">
    <property type="entry name" value="zf-C2H2"/>
    <property type="match status" value="1"/>
</dbReference>
<dbReference type="PROSITE" id="PS50157">
    <property type="entry name" value="ZINC_FINGER_C2H2_2"/>
    <property type="match status" value="1"/>
</dbReference>
<comment type="subcellular location">
    <subcellularLocation>
        <location evidence="1">Nucleus</location>
    </subcellularLocation>
</comment>
<organism evidence="10 11">
    <name type="scientific">Penicillium angulare</name>
    <dbReference type="NCBI Taxonomy" id="116970"/>
    <lineage>
        <taxon>Eukaryota</taxon>
        <taxon>Fungi</taxon>
        <taxon>Dikarya</taxon>
        <taxon>Ascomycota</taxon>
        <taxon>Pezizomycotina</taxon>
        <taxon>Eurotiomycetes</taxon>
        <taxon>Eurotiomycetidae</taxon>
        <taxon>Eurotiales</taxon>
        <taxon>Aspergillaceae</taxon>
        <taxon>Penicillium</taxon>
    </lineage>
</organism>
<dbReference type="GO" id="GO:0008270">
    <property type="term" value="F:zinc ion binding"/>
    <property type="evidence" value="ECO:0007669"/>
    <property type="project" value="UniProtKB-KW"/>
</dbReference>
<dbReference type="SUPFAM" id="SSF57667">
    <property type="entry name" value="beta-beta-alpha zinc fingers"/>
    <property type="match status" value="1"/>
</dbReference>
<dbReference type="OrthoDB" id="654211at2759"/>
<evidence type="ECO:0000256" key="6">
    <source>
        <dbReference type="ARBA" id="ARBA00023163"/>
    </source>
</evidence>
<dbReference type="InterPro" id="IPR051061">
    <property type="entry name" value="Zinc_finger_trans_reg"/>
</dbReference>
<dbReference type="Gene3D" id="6.10.140.370">
    <property type="match status" value="1"/>
</dbReference>
<dbReference type="PROSITE" id="PS00028">
    <property type="entry name" value="ZINC_FINGER_C2H2_1"/>
    <property type="match status" value="1"/>
</dbReference>
<evidence type="ECO:0000256" key="4">
    <source>
        <dbReference type="ARBA" id="ARBA00022833"/>
    </source>
</evidence>
<dbReference type="PANTHER" id="PTHR46179:SF13">
    <property type="entry name" value="C2H2-TYPE DOMAIN-CONTAINING PROTEIN"/>
    <property type="match status" value="1"/>
</dbReference>
<evidence type="ECO:0000256" key="2">
    <source>
        <dbReference type="ARBA" id="ARBA00022723"/>
    </source>
</evidence>
<protein>
    <recommendedName>
        <fullName evidence="9">C2H2-type domain-containing protein</fullName>
    </recommendedName>
</protein>
<keyword evidence="3 8" id="KW-0863">Zinc-finger</keyword>
<keyword evidence="4" id="KW-0862">Zinc</keyword>
<dbReference type="PANTHER" id="PTHR46179">
    <property type="entry name" value="ZINC FINGER PROTEIN"/>
    <property type="match status" value="1"/>
</dbReference>
<gene>
    <name evidence="10" type="ORF">N7456_006456</name>
</gene>
<evidence type="ECO:0000259" key="9">
    <source>
        <dbReference type="PROSITE" id="PS50157"/>
    </source>
</evidence>
<evidence type="ECO:0000313" key="11">
    <source>
        <dbReference type="Proteomes" id="UP001149165"/>
    </source>
</evidence>
<keyword evidence="11" id="KW-1185">Reference proteome</keyword>
<comment type="caution">
    <text evidence="10">The sequence shown here is derived from an EMBL/GenBank/DDBJ whole genome shotgun (WGS) entry which is preliminary data.</text>
</comment>
<evidence type="ECO:0000256" key="3">
    <source>
        <dbReference type="ARBA" id="ARBA00022771"/>
    </source>
</evidence>
<evidence type="ECO:0000256" key="8">
    <source>
        <dbReference type="PROSITE-ProRule" id="PRU00042"/>
    </source>
</evidence>
<dbReference type="AlphaFoldDB" id="A0A9W9FHU1"/>
<feature type="domain" description="C2H2-type" evidence="9">
    <location>
        <begin position="192"/>
        <end position="217"/>
    </location>
</feature>
<sequence>MDCGKSRDVNPFFYYTSATPENNHGLSHNLLRPDDPSLYSLGASYAASAQVQQPNSSNILPRYFFEDNVVDLEAPLYGPSTAIDLQGNGSYHMKSVVAGGEYMLPTIPYEKGEPHNGRVGQEGISHQASQLGLGTAATAHLLEDHAPDSSDLKSDSRPFRCAWKDCGYNRGFTRKGSLLRHVKSLHLDPHSFVCPVEACSKNFSRKDNLNEHIRRKH</sequence>
<dbReference type="GO" id="GO:0005634">
    <property type="term" value="C:nucleus"/>
    <property type="evidence" value="ECO:0007669"/>
    <property type="project" value="UniProtKB-SubCell"/>
</dbReference>
<dbReference type="InterPro" id="IPR013087">
    <property type="entry name" value="Znf_C2H2_type"/>
</dbReference>
<keyword evidence="2" id="KW-0479">Metal-binding</keyword>
<reference evidence="10" key="1">
    <citation type="submission" date="2022-11" db="EMBL/GenBank/DDBJ databases">
        <authorList>
            <person name="Petersen C."/>
        </authorList>
    </citation>
    <scope>NUCLEOTIDE SEQUENCE</scope>
    <source>
        <strain evidence="10">IBT 30069</strain>
    </source>
</reference>
<evidence type="ECO:0000313" key="10">
    <source>
        <dbReference type="EMBL" id="KAJ5100404.1"/>
    </source>
</evidence>
<accession>A0A9W9FHU1</accession>
<dbReference type="EMBL" id="JAPQKH010000004">
    <property type="protein sequence ID" value="KAJ5100404.1"/>
    <property type="molecule type" value="Genomic_DNA"/>
</dbReference>
<reference evidence="10" key="2">
    <citation type="journal article" date="2023" name="IMA Fungus">
        <title>Comparative genomic study of the Penicillium genus elucidates a diverse pangenome and 15 lateral gene transfer events.</title>
        <authorList>
            <person name="Petersen C."/>
            <person name="Sorensen T."/>
            <person name="Nielsen M.R."/>
            <person name="Sondergaard T.E."/>
            <person name="Sorensen J.L."/>
            <person name="Fitzpatrick D.A."/>
            <person name="Frisvad J.C."/>
            <person name="Nielsen K.L."/>
        </authorList>
    </citation>
    <scope>NUCLEOTIDE SEQUENCE</scope>
    <source>
        <strain evidence="10">IBT 30069</strain>
    </source>
</reference>
<evidence type="ECO:0000256" key="1">
    <source>
        <dbReference type="ARBA" id="ARBA00004123"/>
    </source>
</evidence>
<dbReference type="InterPro" id="IPR036236">
    <property type="entry name" value="Znf_C2H2_sf"/>
</dbReference>